<keyword evidence="5" id="KW-1185">Reference proteome</keyword>
<evidence type="ECO:0000313" key="5">
    <source>
        <dbReference type="Proteomes" id="UP000027064"/>
    </source>
</evidence>
<reference evidence="4 5" key="1">
    <citation type="submission" date="2014-05" db="EMBL/GenBank/DDBJ databases">
        <title>Genome Sequence of Flavobacterium sp. EM1321.</title>
        <authorList>
            <person name="Shin S.-K."/>
            <person name="Yi H."/>
        </authorList>
    </citation>
    <scope>NUCLEOTIDE SEQUENCE [LARGE SCALE GENOMIC DNA]</scope>
    <source>
        <strain evidence="4 5">EM1321</strain>
    </source>
</reference>
<dbReference type="Gene3D" id="2.60.40.790">
    <property type="match status" value="1"/>
</dbReference>
<dbReference type="PANTHER" id="PTHR11527">
    <property type="entry name" value="HEAT-SHOCK PROTEIN 20 FAMILY MEMBER"/>
    <property type="match status" value="1"/>
</dbReference>
<dbReference type="EMBL" id="JNCA01000029">
    <property type="protein sequence ID" value="KDN54068.1"/>
    <property type="molecule type" value="Genomic_DNA"/>
</dbReference>
<dbReference type="PATRIC" id="fig|1492738.3.peg.2872"/>
<protein>
    <submittedName>
        <fullName evidence="4">Heat-shock protein</fullName>
    </submittedName>
</protein>
<feature type="domain" description="SHSP" evidence="3">
    <location>
        <begin position="31"/>
        <end position="145"/>
    </location>
</feature>
<evidence type="ECO:0000259" key="3">
    <source>
        <dbReference type="PROSITE" id="PS01031"/>
    </source>
</evidence>
<dbReference type="eggNOG" id="COG0071">
    <property type="taxonomic scope" value="Bacteria"/>
</dbReference>
<evidence type="ECO:0000256" key="2">
    <source>
        <dbReference type="RuleBase" id="RU003616"/>
    </source>
</evidence>
<dbReference type="InterPro" id="IPR002068">
    <property type="entry name" value="A-crystallin/Hsp20_dom"/>
</dbReference>
<dbReference type="InterPro" id="IPR008978">
    <property type="entry name" value="HSP20-like_chaperone"/>
</dbReference>
<accession>A0A066WN89</accession>
<dbReference type="Proteomes" id="UP000027064">
    <property type="component" value="Unassembled WGS sequence"/>
</dbReference>
<dbReference type="OrthoDB" id="9814487at2"/>
<evidence type="ECO:0000313" key="4">
    <source>
        <dbReference type="EMBL" id="KDN54068.1"/>
    </source>
</evidence>
<dbReference type="Pfam" id="PF00011">
    <property type="entry name" value="HSP20"/>
    <property type="match status" value="1"/>
</dbReference>
<proteinExistence type="inferred from homology"/>
<dbReference type="PROSITE" id="PS01031">
    <property type="entry name" value="SHSP"/>
    <property type="match status" value="1"/>
</dbReference>
<evidence type="ECO:0000256" key="1">
    <source>
        <dbReference type="PROSITE-ProRule" id="PRU00285"/>
    </source>
</evidence>
<dbReference type="AlphaFoldDB" id="A0A066WN89"/>
<dbReference type="RefSeq" id="WP_035661725.1">
    <property type="nucleotide sequence ID" value="NZ_JNCA01000029.1"/>
</dbReference>
<comment type="caution">
    <text evidence="4">The sequence shown here is derived from an EMBL/GenBank/DDBJ whole genome shotgun (WGS) entry which is preliminary data.</text>
</comment>
<dbReference type="STRING" id="1492738.FEM21_28850"/>
<organism evidence="4 5">
    <name type="scientific">Flavobacterium seoulense</name>
    <dbReference type="NCBI Taxonomy" id="1492738"/>
    <lineage>
        <taxon>Bacteria</taxon>
        <taxon>Pseudomonadati</taxon>
        <taxon>Bacteroidota</taxon>
        <taxon>Flavobacteriia</taxon>
        <taxon>Flavobacteriales</taxon>
        <taxon>Flavobacteriaceae</taxon>
        <taxon>Flavobacterium</taxon>
    </lineage>
</organism>
<gene>
    <name evidence="4" type="ORF">FEM21_28850</name>
</gene>
<comment type="similarity">
    <text evidence="1 2">Belongs to the small heat shock protein (HSP20) family.</text>
</comment>
<dbReference type="SUPFAM" id="SSF49764">
    <property type="entry name" value="HSP20-like chaperones"/>
    <property type="match status" value="1"/>
</dbReference>
<name>A0A066WN89_9FLAO</name>
<sequence>MTLVRYQNQWPGLFDRFFNNDFEGWNRNNFSMTNTTLPTLNIKETKDSFLVEVAAPGFEKPDFKIELNNDLLTISSEKKLNNELKDGERITKQEFSYQSFSRSFTLPEHVDEEKISAKYENGILSIDIPKKEEAKPKSPKLIDIK</sequence>
<dbReference type="InterPro" id="IPR031107">
    <property type="entry name" value="Small_HSP"/>
</dbReference>
<dbReference type="CDD" id="cd06464">
    <property type="entry name" value="ACD_sHsps-like"/>
    <property type="match status" value="1"/>
</dbReference>